<dbReference type="SUPFAM" id="SSF46689">
    <property type="entry name" value="Homeodomain-like"/>
    <property type="match status" value="1"/>
</dbReference>
<organism evidence="4 5">
    <name type="scientific">Roseateles oligotrophus</name>
    <dbReference type="NCBI Taxonomy" id="1769250"/>
    <lineage>
        <taxon>Bacteria</taxon>
        <taxon>Pseudomonadati</taxon>
        <taxon>Pseudomonadota</taxon>
        <taxon>Betaproteobacteria</taxon>
        <taxon>Burkholderiales</taxon>
        <taxon>Sphaerotilaceae</taxon>
        <taxon>Roseateles</taxon>
    </lineage>
</organism>
<feature type="domain" description="HTH tetR-type" evidence="3">
    <location>
        <begin position="12"/>
        <end position="72"/>
    </location>
</feature>
<dbReference type="PANTHER" id="PTHR30055:SF226">
    <property type="entry name" value="HTH-TYPE TRANSCRIPTIONAL REGULATOR PKSA"/>
    <property type="match status" value="1"/>
</dbReference>
<dbReference type="Proteomes" id="UP000562027">
    <property type="component" value="Unassembled WGS sequence"/>
</dbReference>
<dbReference type="InterPro" id="IPR015292">
    <property type="entry name" value="Tscrpt_reg_YbiH_C"/>
</dbReference>
<proteinExistence type="predicted"/>
<evidence type="ECO:0000256" key="2">
    <source>
        <dbReference type="PROSITE-ProRule" id="PRU00335"/>
    </source>
</evidence>
<protein>
    <submittedName>
        <fullName evidence="4">AcrR family transcriptional regulator</fullName>
    </submittedName>
</protein>
<dbReference type="InterPro" id="IPR009057">
    <property type="entry name" value="Homeodomain-like_sf"/>
</dbReference>
<dbReference type="InterPro" id="IPR001647">
    <property type="entry name" value="HTH_TetR"/>
</dbReference>
<reference evidence="4 5" key="1">
    <citation type="submission" date="2020-08" db="EMBL/GenBank/DDBJ databases">
        <title>Functional genomics of gut bacteria from endangered species of beetles.</title>
        <authorList>
            <person name="Carlos-Shanley C."/>
        </authorList>
    </citation>
    <scope>NUCLEOTIDE SEQUENCE [LARGE SCALE GENOMIC DNA]</scope>
    <source>
        <strain evidence="4 5">S00239</strain>
    </source>
</reference>
<keyword evidence="1 2" id="KW-0238">DNA-binding</keyword>
<dbReference type="InterPro" id="IPR036271">
    <property type="entry name" value="Tet_transcr_reg_TetR-rel_C_sf"/>
</dbReference>
<name>A0A840L9U5_9BURK</name>
<gene>
    <name evidence="4" type="ORF">HNP55_003065</name>
</gene>
<dbReference type="GO" id="GO:0000976">
    <property type="term" value="F:transcription cis-regulatory region binding"/>
    <property type="evidence" value="ECO:0007669"/>
    <property type="project" value="TreeGrafter"/>
</dbReference>
<dbReference type="PRINTS" id="PR00455">
    <property type="entry name" value="HTHTETR"/>
</dbReference>
<dbReference type="Pfam" id="PF09209">
    <property type="entry name" value="CecR_C"/>
    <property type="match status" value="1"/>
</dbReference>
<dbReference type="EMBL" id="JACHLP010000006">
    <property type="protein sequence ID" value="MBB4844521.1"/>
    <property type="molecule type" value="Genomic_DNA"/>
</dbReference>
<sequence>MPDTKPLQDTGPSRKTRLLRAAASVFAAKGFERASTREICQAAGVNIGLIAYYFGDKLGLYRALMEQPVADVMARMPPPDAALPLQPWLRGFYTAFLTPLRDGDEAMSQLMRLCARETLEPSAVYLEICQQSIAPHHHALVAMLAQRCGVAEVDAELHQLGFALVALVFDYWMSADYMEAVVPGLVYGPEAFERILHRLVGYGQALIEHEIALRQGKEKKHG</sequence>
<dbReference type="InterPro" id="IPR050109">
    <property type="entry name" value="HTH-type_TetR-like_transc_reg"/>
</dbReference>
<dbReference type="PANTHER" id="PTHR30055">
    <property type="entry name" value="HTH-TYPE TRANSCRIPTIONAL REGULATOR RUTR"/>
    <property type="match status" value="1"/>
</dbReference>
<evidence type="ECO:0000256" key="1">
    <source>
        <dbReference type="ARBA" id="ARBA00023125"/>
    </source>
</evidence>
<evidence type="ECO:0000313" key="5">
    <source>
        <dbReference type="Proteomes" id="UP000562027"/>
    </source>
</evidence>
<dbReference type="PROSITE" id="PS50977">
    <property type="entry name" value="HTH_TETR_2"/>
    <property type="match status" value="1"/>
</dbReference>
<accession>A0A840L9U5</accession>
<dbReference type="AlphaFoldDB" id="A0A840L9U5"/>
<comment type="caution">
    <text evidence="4">The sequence shown here is derived from an EMBL/GenBank/DDBJ whole genome shotgun (WGS) entry which is preliminary data.</text>
</comment>
<dbReference type="Pfam" id="PF00440">
    <property type="entry name" value="TetR_N"/>
    <property type="match status" value="1"/>
</dbReference>
<dbReference type="Gene3D" id="1.10.10.60">
    <property type="entry name" value="Homeodomain-like"/>
    <property type="match status" value="1"/>
</dbReference>
<dbReference type="RefSeq" id="WP_184301052.1">
    <property type="nucleotide sequence ID" value="NZ_JACHLP010000006.1"/>
</dbReference>
<evidence type="ECO:0000313" key="4">
    <source>
        <dbReference type="EMBL" id="MBB4844521.1"/>
    </source>
</evidence>
<dbReference type="Gene3D" id="1.10.357.10">
    <property type="entry name" value="Tetracycline Repressor, domain 2"/>
    <property type="match status" value="1"/>
</dbReference>
<evidence type="ECO:0000259" key="3">
    <source>
        <dbReference type="PROSITE" id="PS50977"/>
    </source>
</evidence>
<dbReference type="SUPFAM" id="SSF48498">
    <property type="entry name" value="Tetracyclin repressor-like, C-terminal domain"/>
    <property type="match status" value="1"/>
</dbReference>
<feature type="DNA-binding region" description="H-T-H motif" evidence="2">
    <location>
        <begin position="35"/>
        <end position="54"/>
    </location>
</feature>
<keyword evidence="5" id="KW-1185">Reference proteome</keyword>
<dbReference type="GO" id="GO:0003700">
    <property type="term" value="F:DNA-binding transcription factor activity"/>
    <property type="evidence" value="ECO:0007669"/>
    <property type="project" value="TreeGrafter"/>
</dbReference>